<gene>
    <name evidence="15" type="ORF">TRIVIDRAFT_191833</name>
</gene>
<dbReference type="GeneID" id="25789568"/>
<dbReference type="GO" id="GO:0005886">
    <property type="term" value="C:plasma membrane"/>
    <property type="evidence" value="ECO:0007669"/>
    <property type="project" value="UniProtKB-SubCell"/>
</dbReference>
<proteinExistence type="inferred from homology"/>
<comment type="subcellular location">
    <subcellularLocation>
        <location evidence="1">Cell membrane</location>
        <topology evidence="1">Multi-pass membrane protein</topology>
    </subcellularLocation>
</comment>
<evidence type="ECO:0000256" key="7">
    <source>
        <dbReference type="ARBA" id="ARBA00022840"/>
    </source>
</evidence>
<evidence type="ECO:0000256" key="5">
    <source>
        <dbReference type="ARBA" id="ARBA00022692"/>
    </source>
</evidence>
<comment type="caution">
    <text evidence="15">The sequence shown here is derived from an EMBL/GenBank/DDBJ whole genome shotgun (WGS) entry which is preliminary data.</text>
</comment>
<evidence type="ECO:0000259" key="14">
    <source>
        <dbReference type="PROSITE" id="PS50929"/>
    </source>
</evidence>
<dbReference type="HOGENOM" id="CLU_000604_27_5_1"/>
<feature type="transmembrane region" description="Helical" evidence="12">
    <location>
        <begin position="154"/>
        <end position="174"/>
    </location>
</feature>
<evidence type="ECO:0000256" key="4">
    <source>
        <dbReference type="ARBA" id="ARBA00022475"/>
    </source>
</evidence>
<dbReference type="Pfam" id="PF24357">
    <property type="entry name" value="TMD0_ABC"/>
    <property type="match status" value="1"/>
</dbReference>
<dbReference type="Pfam" id="PF00664">
    <property type="entry name" value="ABC_membrane"/>
    <property type="match status" value="2"/>
</dbReference>
<keyword evidence="7" id="KW-0067">ATP-binding</keyword>
<protein>
    <recommendedName>
        <fullName evidence="17">Multidrug resistance-associated protein</fullName>
    </recommendedName>
</protein>
<evidence type="ECO:0000256" key="12">
    <source>
        <dbReference type="SAM" id="Phobius"/>
    </source>
</evidence>
<feature type="transmembrane region" description="Helical" evidence="12">
    <location>
        <begin position="1113"/>
        <end position="1143"/>
    </location>
</feature>
<evidence type="ECO:0000256" key="3">
    <source>
        <dbReference type="ARBA" id="ARBA00022448"/>
    </source>
</evidence>
<evidence type="ECO:0000256" key="2">
    <source>
        <dbReference type="ARBA" id="ARBA00009726"/>
    </source>
</evidence>
<name>G9MUF1_HYPVG</name>
<dbReference type="PROSITE" id="PS50929">
    <property type="entry name" value="ABC_TM1F"/>
    <property type="match status" value="2"/>
</dbReference>
<dbReference type="SUPFAM" id="SSF52540">
    <property type="entry name" value="P-loop containing nucleoside triphosphate hydrolases"/>
    <property type="match status" value="2"/>
</dbReference>
<feature type="domain" description="ABC transmembrane type-1" evidence="14">
    <location>
        <begin position="277"/>
        <end position="555"/>
    </location>
</feature>
<dbReference type="STRING" id="413071.G9MUF1"/>
<keyword evidence="6" id="KW-0547">Nucleotide-binding</keyword>
<dbReference type="GO" id="GO:0140359">
    <property type="term" value="F:ABC-type transporter activity"/>
    <property type="evidence" value="ECO:0007669"/>
    <property type="project" value="InterPro"/>
</dbReference>
<evidence type="ECO:0000256" key="8">
    <source>
        <dbReference type="ARBA" id="ARBA00022989"/>
    </source>
</evidence>
<keyword evidence="16" id="KW-1185">Reference proteome</keyword>
<keyword evidence="3" id="KW-0813">Transport</keyword>
<dbReference type="GO" id="GO:0016887">
    <property type="term" value="F:ATP hydrolysis activity"/>
    <property type="evidence" value="ECO:0007669"/>
    <property type="project" value="InterPro"/>
</dbReference>
<dbReference type="GO" id="GO:0005524">
    <property type="term" value="F:ATP binding"/>
    <property type="evidence" value="ECO:0007669"/>
    <property type="project" value="UniProtKB-KW"/>
</dbReference>
<feature type="transmembrane region" description="Helical" evidence="12">
    <location>
        <begin position="65"/>
        <end position="85"/>
    </location>
</feature>
<feature type="transmembrane region" description="Helical" evidence="12">
    <location>
        <begin position="97"/>
        <end position="118"/>
    </location>
</feature>
<dbReference type="PANTHER" id="PTHR24223">
    <property type="entry name" value="ATP-BINDING CASSETTE SUB-FAMILY C"/>
    <property type="match status" value="1"/>
</dbReference>
<feature type="transmembrane region" description="Helical" evidence="12">
    <location>
        <begin position="1149"/>
        <end position="1170"/>
    </location>
</feature>
<sequence length="1457" mass="161258">MQCLAGSDNSFGPRVNVACRPFDFTLLFEDAFFIALPAAAMVLILPLQLRMLWRMPIVTASYRLAAYKSAVLMALIVFHLVALALRVQSSVLHTRMAIAAEVLSVSSNFGVLVLSFLVDQRSVKPSDVLVLYYSASAILGIPRLRTLWLFSSDYLIQQAISTVLLILTASVAAIECCGKTKYLRPAIKNELTSEQMTSFWSRSFFVWLLPLFRKGYSNVFLVDDLPDIDKDMKESATWTALEEAWRRTEGRRLGFRLVRATFRANSWSFISAIIPRLMLSAFTFCQPFLIQAAVSHLSGTSNEDDHERFGQALVGAFALVYLGIAISRAVYWRQTYRMLAKVRAGLTTKIYRQTVSLQSRDVEDSAALTLMGTDVERIVESLRFFHETWAAIPEAAIGVWLLTRQVLYASIAPIVICVISLVGTSLVAKHFGPAQKRWVDCVEKRVGATSNMLSSIKPAKMLGLMNHWSQAIEKLRAIEIDVSGKFRILRVWAIIIGNVPGSLAPFVTLAIYSLIALSSGDQSLLVTQAFTSLALINLVTEPLLMFCQALPSLTQAVSCFSRIEKFLEIESPPWHWESHSLLEEDASAMPLHSRAGRSSSLPLVTFQSADISWFPKNHQGKVILRNLNFSIPAGFTAIVGPVGSGKSSLLASIIGETTIISGEMQSHITSRVAFCSQKPWLTNDTIKRSIIGELEFDQAWFNYVVQCCALREDLNNLPDGVMTIVGENGSSLSGGQRQRVALARAVYSKLPAVVLDDFISGLDPEAAQTVQTSLFHTNGHFRRAGISVVLATNGSSLLPYMDSIILLEEGSISNTGSYEHFKTRRPDMFKWDGHKTDFNADQVNEEISARPEVESQGSNSTAPRRQGLISSSNRDEFSRQKGSWSVYAYYGEKAGKLSLLVWALSTLIGAISNSYSTLWVDRWTSASAEQGNQQLGLYLGIYFLLVALAIIGVFFECWAFFLYIVRDTAIKLHTDLLHAVVSAPFYFFLESDLGSITNRFSQDMNLIDMTLPSQAIQFTSGFSWCLVQFVVLCVLGKYLAAVVPVLGGVLFVVQRYYLRTSRQLRMLEIEAKTPLYSHFTDTISGIATIRAFGWEIPFSDRLAGILNRSQRPFYMLFCVQQWLTLVVDLVAGALAVTLVAIALSLTDNSLGPGALGVALVMTLQFNGLLIQTIQSWTKLETSIGAVARVQQFVKEVPSDLGRLPAPSNSWPQSGRVQVQRLTAAHSLGSEDVLKDVNLDISAGEKIAVCGPSGSGKTSLIMAMMQMMDVRSGRVVIDDTDVATLDGESMRSHLNVVPQEPFFMPGSLRFNLDPRGVASDASIEVMLRRVSAGLWDKLATGSHGSLHEEFRSSQWSHGEQQLFCLTRALLIPSKVIIFDEAMSSVDEKTESLMQHIVEAEFKDRTVISIIHRYSHIDWFDRIAVLRKGRIVECDSAQALLSRSGSAFRALYVAGAKYS</sequence>
<keyword evidence="5 12" id="KW-0812">Transmembrane</keyword>
<reference evidence="15 16" key="1">
    <citation type="journal article" date="2011" name="Genome Biol.">
        <title>Comparative genome sequence analysis underscores mycoparasitism as the ancestral life style of Trichoderma.</title>
        <authorList>
            <person name="Kubicek C.P."/>
            <person name="Herrera-Estrella A."/>
            <person name="Seidl-Seiboth V."/>
            <person name="Martinez D.A."/>
            <person name="Druzhinina I.S."/>
            <person name="Thon M."/>
            <person name="Zeilinger S."/>
            <person name="Casas-Flores S."/>
            <person name="Horwitz B.A."/>
            <person name="Mukherjee P.K."/>
            <person name="Mukherjee M."/>
            <person name="Kredics L."/>
            <person name="Alcaraz L.D."/>
            <person name="Aerts A."/>
            <person name="Antal Z."/>
            <person name="Atanasova L."/>
            <person name="Cervantes-Badillo M.G."/>
            <person name="Challacombe J."/>
            <person name="Chertkov O."/>
            <person name="McCluskey K."/>
            <person name="Coulpier F."/>
            <person name="Deshpande N."/>
            <person name="von Doehren H."/>
            <person name="Ebbole D.J."/>
            <person name="Esquivel-Naranjo E.U."/>
            <person name="Fekete E."/>
            <person name="Flipphi M."/>
            <person name="Glaser F."/>
            <person name="Gomez-Rodriguez E.Y."/>
            <person name="Gruber S."/>
            <person name="Han C."/>
            <person name="Henrissat B."/>
            <person name="Hermosa R."/>
            <person name="Hernandez-Onate M."/>
            <person name="Karaffa L."/>
            <person name="Kosti I."/>
            <person name="Le Crom S."/>
            <person name="Lindquist E."/>
            <person name="Lucas S."/>
            <person name="Luebeck M."/>
            <person name="Luebeck P.S."/>
            <person name="Margeot A."/>
            <person name="Metz B."/>
            <person name="Misra M."/>
            <person name="Nevalainen H."/>
            <person name="Omann M."/>
            <person name="Packer N."/>
            <person name="Perrone G."/>
            <person name="Uresti-Rivera E.E."/>
            <person name="Salamov A."/>
            <person name="Schmoll M."/>
            <person name="Seiboth B."/>
            <person name="Shapiro H."/>
            <person name="Sukno S."/>
            <person name="Tamayo-Ramos J.A."/>
            <person name="Tisch D."/>
            <person name="Wiest A."/>
            <person name="Wilkinson H.H."/>
            <person name="Zhang M."/>
            <person name="Coutinho P.M."/>
            <person name="Kenerley C.M."/>
            <person name="Monte E."/>
            <person name="Baker S.E."/>
            <person name="Grigoriev I.V."/>
        </authorList>
    </citation>
    <scope>NUCLEOTIDE SEQUENCE [LARGE SCALE GENOMIC DNA]</scope>
    <source>
        <strain evidence="16">Gv29-8 / FGSC 10586</strain>
    </source>
</reference>
<dbReference type="Gene3D" id="3.40.50.300">
    <property type="entry name" value="P-loop containing nucleotide triphosphate hydrolases"/>
    <property type="match status" value="2"/>
</dbReference>
<dbReference type="FunFam" id="1.20.1560.10:FF:000055">
    <property type="entry name" value="ABC multidrug transporter (Eurofung)"/>
    <property type="match status" value="1"/>
</dbReference>
<dbReference type="CDD" id="cd18580">
    <property type="entry name" value="ABC_6TM_ABCC_D2"/>
    <property type="match status" value="1"/>
</dbReference>
<accession>G9MUF1</accession>
<dbReference type="SMART" id="SM00382">
    <property type="entry name" value="AAA"/>
    <property type="match status" value="2"/>
</dbReference>
<dbReference type="FunFam" id="3.40.50.300:FF:002145">
    <property type="entry name" value="ABC transporter (MsbA subfamily)"/>
    <property type="match status" value="1"/>
</dbReference>
<dbReference type="InterPro" id="IPR044746">
    <property type="entry name" value="ABCC_6TM_D1"/>
</dbReference>
<dbReference type="InterPro" id="IPR056227">
    <property type="entry name" value="TMD0_ABC"/>
</dbReference>
<feature type="region of interest" description="Disordered" evidence="11">
    <location>
        <begin position="848"/>
        <end position="874"/>
    </location>
</feature>
<dbReference type="InterPro" id="IPR050173">
    <property type="entry name" value="ABC_transporter_C-like"/>
</dbReference>
<evidence type="ECO:0000256" key="10">
    <source>
        <dbReference type="ARBA" id="ARBA00023180"/>
    </source>
</evidence>
<evidence type="ECO:0008006" key="17">
    <source>
        <dbReference type="Google" id="ProtNLM"/>
    </source>
</evidence>
<feature type="transmembrane region" description="Helical" evidence="12">
    <location>
        <begin position="899"/>
        <end position="920"/>
    </location>
</feature>
<evidence type="ECO:0000256" key="1">
    <source>
        <dbReference type="ARBA" id="ARBA00004651"/>
    </source>
</evidence>
<dbReference type="eggNOG" id="KOG0054">
    <property type="taxonomic scope" value="Eukaryota"/>
</dbReference>
<dbReference type="OrthoDB" id="6500128at2759"/>
<dbReference type="FunFam" id="1.20.1560.10:FF:000066">
    <property type="entry name" value="ABC multidrug transporter (Eurofung)"/>
    <property type="match status" value="1"/>
</dbReference>
<evidence type="ECO:0000313" key="16">
    <source>
        <dbReference type="Proteomes" id="UP000007115"/>
    </source>
</evidence>
<feature type="transmembrane region" description="Helical" evidence="12">
    <location>
        <begin position="31"/>
        <end position="53"/>
    </location>
</feature>
<feature type="transmembrane region" description="Helical" evidence="12">
    <location>
        <begin position="1038"/>
        <end position="1058"/>
    </location>
</feature>
<organism evidence="15 16">
    <name type="scientific">Hypocrea virens (strain Gv29-8 / FGSC 10586)</name>
    <name type="common">Gliocladium virens</name>
    <name type="synonym">Trichoderma virens</name>
    <dbReference type="NCBI Taxonomy" id="413071"/>
    <lineage>
        <taxon>Eukaryota</taxon>
        <taxon>Fungi</taxon>
        <taxon>Dikarya</taxon>
        <taxon>Ascomycota</taxon>
        <taxon>Pezizomycotina</taxon>
        <taxon>Sordariomycetes</taxon>
        <taxon>Hypocreomycetidae</taxon>
        <taxon>Hypocreales</taxon>
        <taxon>Hypocreaceae</taxon>
        <taxon>Trichoderma</taxon>
    </lineage>
</organism>
<feature type="transmembrane region" description="Helical" evidence="12">
    <location>
        <begin position="408"/>
        <end position="428"/>
    </location>
</feature>
<evidence type="ECO:0000259" key="13">
    <source>
        <dbReference type="PROSITE" id="PS50893"/>
    </source>
</evidence>
<dbReference type="InterPro" id="IPR036640">
    <property type="entry name" value="ABC1_TM_sf"/>
</dbReference>
<feature type="transmembrane region" description="Helical" evidence="12">
    <location>
        <begin position="266"/>
        <end position="289"/>
    </location>
</feature>
<dbReference type="PROSITE" id="PS00211">
    <property type="entry name" value="ABC_TRANSPORTER_1"/>
    <property type="match status" value="1"/>
</dbReference>
<dbReference type="OMA" id="QWWVEAN"/>
<keyword evidence="8 12" id="KW-1133">Transmembrane helix</keyword>
<keyword evidence="10" id="KW-0325">Glycoprotein</keyword>
<dbReference type="Proteomes" id="UP000007115">
    <property type="component" value="Unassembled WGS sequence"/>
</dbReference>
<dbReference type="InterPro" id="IPR044726">
    <property type="entry name" value="ABCC_6TM_D2"/>
</dbReference>
<dbReference type="CDD" id="cd18579">
    <property type="entry name" value="ABC_6TM_ABCC_D1"/>
    <property type="match status" value="1"/>
</dbReference>
<comment type="similarity">
    <text evidence="2">Belongs to the ABC transporter superfamily. ABCC family. Conjugate transporter (TC 3.A.1.208) subfamily.</text>
</comment>
<dbReference type="InterPro" id="IPR017871">
    <property type="entry name" value="ABC_transporter-like_CS"/>
</dbReference>
<dbReference type="SUPFAM" id="SSF90123">
    <property type="entry name" value="ABC transporter transmembrane region"/>
    <property type="match status" value="2"/>
</dbReference>
<evidence type="ECO:0000256" key="9">
    <source>
        <dbReference type="ARBA" id="ARBA00023136"/>
    </source>
</evidence>
<dbReference type="EMBL" id="ABDF02000055">
    <property type="protein sequence ID" value="EHK21921.1"/>
    <property type="molecule type" value="Genomic_DNA"/>
</dbReference>
<dbReference type="InterPro" id="IPR027417">
    <property type="entry name" value="P-loop_NTPase"/>
</dbReference>
<feature type="transmembrane region" description="Helical" evidence="12">
    <location>
        <begin position="309"/>
        <end position="331"/>
    </location>
</feature>
<dbReference type="InterPro" id="IPR003593">
    <property type="entry name" value="AAA+_ATPase"/>
</dbReference>
<dbReference type="Gene3D" id="1.20.1560.10">
    <property type="entry name" value="ABC transporter type 1, transmembrane domain"/>
    <property type="match status" value="2"/>
</dbReference>
<evidence type="ECO:0000256" key="6">
    <source>
        <dbReference type="ARBA" id="ARBA00022741"/>
    </source>
</evidence>
<feature type="domain" description="ABC transmembrane type-1" evidence="14">
    <location>
        <begin position="900"/>
        <end position="1181"/>
    </location>
</feature>
<dbReference type="PROSITE" id="PS50893">
    <property type="entry name" value="ABC_TRANSPORTER_2"/>
    <property type="match status" value="2"/>
</dbReference>
<evidence type="ECO:0000313" key="15">
    <source>
        <dbReference type="EMBL" id="EHK21921.1"/>
    </source>
</evidence>
<dbReference type="RefSeq" id="XP_013956114.1">
    <property type="nucleotide sequence ID" value="XM_014100639.1"/>
</dbReference>
<feature type="compositionally biased region" description="Polar residues" evidence="11">
    <location>
        <begin position="855"/>
        <end position="872"/>
    </location>
</feature>
<feature type="transmembrane region" description="Helical" evidence="12">
    <location>
        <begin position="940"/>
        <end position="965"/>
    </location>
</feature>
<dbReference type="VEuPathDB" id="FungiDB:TRIVIDRAFT_191833"/>
<dbReference type="Pfam" id="PF00005">
    <property type="entry name" value="ABC_tran"/>
    <property type="match status" value="2"/>
</dbReference>
<feature type="domain" description="ABC transporter" evidence="13">
    <location>
        <begin position="606"/>
        <end position="834"/>
    </location>
</feature>
<feature type="domain" description="ABC transporter" evidence="13">
    <location>
        <begin position="1216"/>
        <end position="1451"/>
    </location>
</feature>
<keyword evidence="9 12" id="KW-0472">Membrane</keyword>
<dbReference type="InParanoid" id="G9MUF1"/>
<feature type="transmembrane region" description="Helical" evidence="12">
    <location>
        <begin position="130"/>
        <end position="148"/>
    </location>
</feature>
<feature type="transmembrane region" description="Helical" evidence="12">
    <location>
        <begin position="491"/>
        <end position="517"/>
    </location>
</feature>
<dbReference type="InterPro" id="IPR011527">
    <property type="entry name" value="ABC1_TM_dom"/>
</dbReference>
<keyword evidence="4" id="KW-1003">Cell membrane</keyword>
<evidence type="ECO:0000256" key="11">
    <source>
        <dbReference type="SAM" id="MobiDB-lite"/>
    </source>
</evidence>
<dbReference type="PANTHER" id="PTHR24223:SF404">
    <property type="entry name" value="ABC MULTIDRUG TRANSPORTER (EUROFUNG)-RELATED"/>
    <property type="match status" value="1"/>
</dbReference>
<dbReference type="InterPro" id="IPR003439">
    <property type="entry name" value="ABC_transporter-like_ATP-bd"/>
</dbReference>